<accession>A0AAN6JG39</accession>
<organism evidence="1 2">
    <name type="scientific">Friedmanniomyces endolithicus</name>
    <dbReference type="NCBI Taxonomy" id="329885"/>
    <lineage>
        <taxon>Eukaryota</taxon>
        <taxon>Fungi</taxon>
        <taxon>Dikarya</taxon>
        <taxon>Ascomycota</taxon>
        <taxon>Pezizomycotina</taxon>
        <taxon>Dothideomycetes</taxon>
        <taxon>Dothideomycetidae</taxon>
        <taxon>Mycosphaerellales</taxon>
        <taxon>Teratosphaeriaceae</taxon>
        <taxon>Friedmanniomyces</taxon>
    </lineage>
</organism>
<dbReference type="Proteomes" id="UP001168146">
    <property type="component" value="Unassembled WGS sequence"/>
</dbReference>
<reference evidence="1" key="1">
    <citation type="submission" date="2021-12" db="EMBL/GenBank/DDBJ databases">
        <title>Black yeast isolated from Biological Soil Crust.</title>
        <authorList>
            <person name="Kurbessoian T."/>
        </authorList>
    </citation>
    <scope>NUCLEOTIDE SEQUENCE</scope>
    <source>
        <strain evidence="1">CCFEE 5208</strain>
    </source>
</reference>
<evidence type="ECO:0000313" key="2">
    <source>
        <dbReference type="Proteomes" id="UP001168146"/>
    </source>
</evidence>
<dbReference type="EMBL" id="JASUXU010000001">
    <property type="protein sequence ID" value="KAK0328817.1"/>
    <property type="molecule type" value="Genomic_DNA"/>
</dbReference>
<evidence type="ECO:0000313" key="1">
    <source>
        <dbReference type="EMBL" id="KAK0328817.1"/>
    </source>
</evidence>
<proteinExistence type="predicted"/>
<protein>
    <submittedName>
        <fullName evidence="1">Uncharacterized protein</fullName>
    </submittedName>
</protein>
<name>A0AAN6JG39_9PEZI</name>
<dbReference type="AlphaFoldDB" id="A0AAN6JG39"/>
<gene>
    <name evidence="1" type="ORF">LTR82_000750</name>
</gene>
<comment type="caution">
    <text evidence="1">The sequence shown here is derived from an EMBL/GenBank/DDBJ whole genome shotgun (WGS) entry which is preliminary data.</text>
</comment>
<sequence>MADLAEEEEEHQARLPINVPAELPYVVHLSLSDPFATLTTMAIILTRSSCIAASGPLPCSEESDGGGAVHVGEAGGESGDVFGIFAFARLHIHSLRV</sequence>